<keyword evidence="2" id="KW-1185">Reference proteome</keyword>
<accession>A0AAV4VA32</accession>
<comment type="caution">
    <text evidence="1">The sequence shown here is derived from an EMBL/GenBank/DDBJ whole genome shotgun (WGS) entry which is preliminary data.</text>
</comment>
<gene>
    <name evidence="1" type="ORF">CEXT_13111</name>
</gene>
<dbReference type="Proteomes" id="UP001054945">
    <property type="component" value="Unassembled WGS sequence"/>
</dbReference>
<evidence type="ECO:0000313" key="1">
    <source>
        <dbReference type="EMBL" id="GIY67147.1"/>
    </source>
</evidence>
<name>A0AAV4VA32_CAEEX</name>
<protein>
    <submittedName>
        <fullName evidence="1">Uncharacterized protein</fullName>
    </submittedName>
</protein>
<sequence>MRDWDMDFFSALHPPSPPTRLPANDIYRNGFVKYPVEGNFIRFCLPQEGCDGGGANPPKSRGTPIPVDREKAIKFIASKTAAILLVAVERFR</sequence>
<dbReference type="AlphaFoldDB" id="A0AAV4VA32"/>
<reference evidence="1 2" key="1">
    <citation type="submission" date="2021-06" db="EMBL/GenBank/DDBJ databases">
        <title>Caerostris extrusa draft genome.</title>
        <authorList>
            <person name="Kono N."/>
            <person name="Arakawa K."/>
        </authorList>
    </citation>
    <scope>NUCLEOTIDE SEQUENCE [LARGE SCALE GENOMIC DNA]</scope>
</reference>
<organism evidence="1 2">
    <name type="scientific">Caerostris extrusa</name>
    <name type="common">Bark spider</name>
    <name type="synonym">Caerostris bankana</name>
    <dbReference type="NCBI Taxonomy" id="172846"/>
    <lineage>
        <taxon>Eukaryota</taxon>
        <taxon>Metazoa</taxon>
        <taxon>Ecdysozoa</taxon>
        <taxon>Arthropoda</taxon>
        <taxon>Chelicerata</taxon>
        <taxon>Arachnida</taxon>
        <taxon>Araneae</taxon>
        <taxon>Araneomorphae</taxon>
        <taxon>Entelegynae</taxon>
        <taxon>Araneoidea</taxon>
        <taxon>Araneidae</taxon>
        <taxon>Caerostris</taxon>
    </lineage>
</organism>
<dbReference type="EMBL" id="BPLR01014205">
    <property type="protein sequence ID" value="GIY67147.1"/>
    <property type="molecule type" value="Genomic_DNA"/>
</dbReference>
<evidence type="ECO:0000313" key="2">
    <source>
        <dbReference type="Proteomes" id="UP001054945"/>
    </source>
</evidence>
<proteinExistence type="predicted"/>